<dbReference type="CDD" id="cd06261">
    <property type="entry name" value="TM_PBP2"/>
    <property type="match status" value="1"/>
</dbReference>
<evidence type="ECO:0000256" key="3">
    <source>
        <dbReference type="ARBA" id="ARBA00022448"/>
    </source>
</evidence>
<evidence type="ECO:0000256" key="6">
    <source>
        <dbReference type="ARBA" id="ARBA00022989"/>
    </source>
</evidence>
<evidence type="ECO:0000256" key="2">
    <source>
        <dbReference type="ARBA" id="ARBA00007069"/>
    </source>
</evidence>
<dbReference type="Gene3D" id="1.10.3720.10">
    <property type="entry name" value="MetI-like"/>
    <property type="match status" value="1"/>
</dbReference>
<dbReference type="Pfam" id="PF00528">
    <property type="entry name" value="BPD_transp_1"/>
    <property type="match status" value="1"/>
</dbReference>
<dbReference type="Proteomes" id="UP000033411">
    <property type="component" value="Unassembled WGS sequence"/>
</dbReference>
<feature type="domain" description="ABC transmembrane type-1" evidence="9">
    <location>
        <begin position="64"/>
        <end position="270"/>
    </location>
</feature>
<evidence type="ECO:0000256" key="8">
    <source>
        <dbReference type="RuleBase" id="RU363032"/>
    </source>
</evidence>
<dbReference type="GO" id="GO:0055085">
    <property type="term" value="P:transmembrane transport"/>
    <property type="evidence" value="ECO:0007669"/>
    <property type="project" value="InterPro"/>
</dbReference>
<keyword evidence="5 8" id="KW-0812">Transmembrane</keyword>
<dbReference type="PANTHER" id="PTHR42929">
    <property type="entry name" value="INNER MEMBRANE ABC TRANSPORTER PERMEASE PROTEIN YDCU-RELATED-RELATED"/>
    <property type="match status" value="1"/>
</dbReference>
<keyword evidence="7 8" id="KW-0472">Membrane</keyword>
<dbReference type="RefSeq" id="WP_046139152.1">
    <property type="nucleotide sequence ID" value="NZ_LANJ01000016.1"/>
</dbReference>
<comment type="subcellular location">
    <subcellularLocation>
        <location evidence="1 8">Cell membrane</location>
        <topology evidence="1 8">Multi-pass membrane protein</topology>
    </subcellularLocation>
</comment>
<reference evidence="10 11" key="1">
    <citation type="submission" date="2015-03" db="EMBL/GenBank/DDBJ databases">
        <authorList>
            <person name="Lepp D."/>
            <person name="Hassan Y.I."/>
            <person name="Li X.-Z."/>
            <person name="Zhou T."/>
        </authorList>
    </citation>
    <scope>NUCLEOTIDE SEQUENCE [LARGE SCALE GENOMIC DNA]</scope>
    <source>
        <strain evidence="10 11">E84</strain>
    </source>
</reference>
<evidence type="ECO:0000256" key="4">
    <source>
        <dbReference type="ARBA" id="ARBA00022475"/>
    </source>
</evidence>
<evidence type="ECO:0000256" key="7">
    <source>
        <dbReference type="ARBA" id="ARBA00023136"/>
    </source>
</evidence>
<dbReference type="InterPro" id="IPR000515">
    <property type="entry name" value="MetI-like"/>
</dbReference>
<feature type="transmembrane region" description="Helical" evidence="8">
    <location>
        <begin position="150"/>
        <end position="169"/>
    </location>
</feature>
<comment type="caution">
    <text evidence="10">The sequence shown here is derived from an EMBL/GenBank/DDBJ whole genome shotgun (WGS) entry which is preliminary data.</text>
</comment>
<comment type="similarity">
    <text evidence="2">Belongs to the binding-protein-dependent transport system permease family. CysTW subfamily.</text>
</comment>
<protein>
    <submittedName>
        <fullName evidence="10">ABC transporter permease</fullName>
    </submittedName>
</protein>
<evidence type="ECO:0000259" key="9">
    <source>
        <dbReference type="PROSITE" id="PS50928"/>
    </source>
</evidence>
<feature type="transmembrane region" description="Helical" evidence="8">
    <location>
        <begin position="95"/>
        <end position="114"/>
    </location>
</feature>
<keyword evidence="11" id="KW-1185">Reference proteome</keyword>
<keyword evidence="4" id="KW-1003">Cell membrane</keyword>
<dbReference type="PATRIC" id="fig|1293439.3.peg.1742"/>
<gene>
    <name evidence="10" type="ORF">WH87_10770</name>
</gene>
<evidence type="ECO:0000256" key="5">
    <source>
        <dbReference type="ARBA" id="ARBA00022692"/>
    </source>
</evidence>
<evidence type="ECO:0000313" key="10">
    <source>
        <dbReference type="EMBL" id="KKC38090.1"/>
    </source>
</evidence>
<dbReference type="GO" id="GO:0005886">
    <property type="term" value="C:plasma membrane"/>
    <property type="evidence" value="ECO:0007669"/>
    <property type="project" value="UniProtKB-SubCell"/>
</dbReference>
<keyword evidence="3 8" id="KW-0813">Transport</keyword>
<feature type="transmembrane region" description="Helical" evidence="8">
    <location>
        <begin position="12"/>
        <end position="34"/>
    </location>
</feature>
<dbReference type="OrthoDB" id="9807047at2"/>
<accession>A0A0F5QAX0</accession>
<keyword evidence="6 8" id="KW-1133">Transmembrane helix</keyword>
<dbReference type="STRING" id="1293439.WH87_10770"/>
<dbReference type="InterPro" id="IPR035906">
    <property type="entry name" value="MetI-like_sf"/>
</dbReference>
<dbReference type="SUPFAM" id="SSF161098">
    <property type="entry name" value="MetI-like"/>
    <property type="match status" value="1"/>
</dbReference>
<name>A0A0F5QAX0_9HYPH</name>
<evidence type="ECO:0000313" key="11">
    <source>
        <dbReference type="Proteomes" id="UP000033411"/>
    </source>
</evidence>
<feature type="transmembrane region" description="Helical" evidence="8">
    <location>
        <begin position="249"/>
        <end position="270"/>
    </location>
</feature>
<feature type="transmembrane region" description="Helical" evidence="8">
    <location>
        <begin position="181"/>
        <end position="199"/>
    </location>
</feature>
<dbReference type="EMBL" id="LANJ01000016">
    <property type="protein sequence ID" value="KKC38090.1"/>
    <property type="molecule type" value="Genomic_DNA"/>
</dbReference>
<dbReference type="PROSITE" id="PS50928">
    <property type="entry name" value="ABC_TM1"/>
    <property type="match status" value="1"/>
</dbReference>
<proteinExistence type="inferred from homology"/>
<organism evidence="10 11">
    <name type="scientific">Devosia epidermidihirudinis</name>
    <dbReference type="NCBI Taxonomy" id="1293439"/>
    <lineage>
        <taxon>Bacteria</taxon>
        <taxon>Pseudomonadati</taxon>
        <taxon>Pseudomonadota</taxon>
        <taxon>Alphaproteobacteria</taxon>
        <taxon>Hyphomicrobiales</taxon>
        <taxon>Devosiaceae</taxon>
        <taxon>Devosia</taxon>
    </lineage>
</organism>
<dbReference type="AlphaFoldDB" id="A0A0F5QAX0"/>
<evidence type="ECO:0000256" key="1">
    <source>
        <dbReference type="ARBA" id="ARBA00004651"/>
    </source>
</evidence>
<dbReference type="PANTHER" id="PTHR42929:SF5">
    <property type="entry name" value="ABC TRANSPORTER PERMEASE PROTEIN"/>
    <property type="match status" value="1"/>
</dbReference>
<feature type="transmembrane region" description="Helical" evidence="8">
    <location>
        <begin position="63"/>
        <end position="83"/>
    </location>
</feature>
<sequence length="282" mass="30851">MAQSDRRSLSGPLSFGLVLPLLIIFLFVFCWPIIKLLGVSLFDPAFTLDHYREVLGNDFTQVIFLRTFRVSLLVAALALLIGYPIANLMRSSPPFWAMVIGACVLIPLWTSVLVRSFAWTVLLQRNGAVNAILQSLGITNAPLSLLYNEIAVIVAQAHVMLPFMVMPIYQSLRAIPDELPRAGLSLGASNLAVFWHIILPLSRPGVLAGFLMVFVVSLGAFVTPALIGGPSSMMLATAISTEITEKFNWARGATLSALLLIAVAVLLLIFSRFMQLNKLEQK</sequence>
<feature type="transmembrane region" description="Helical" evidence="8">
    <location>
        <begin position="205"/>
        <end position="228"/>
    </location>
</feature>